<accession>A0ABW5JDX7</accession>
<keyword evidence="2" id="KW-1185">Reference proteome</keyword>
<dbReference type="RefSeq" id="WP_340237796.1">
    <property type="nucleotide sequence ID" value="NZ_JBBEWC010000008.1"/>
</dbReference>
<reference evidence="2" key="1">
    <citation type="journal article" date="2019" name="Int. J. Syst. Evol. Microbiol.">
        <title>The Global Catalogue of Microorganisms (GCM) 10K type strain sequencing project: providing services to taxonomists for standard genome sequencing and annotation.</title>
        <authorList>
            <consortium name="The Broad Institute Genomics Platform"/>
            <consortium name="The Broad Institute Genome Sequencing Center for Infectious Disease"/>
            <person name="Wu L."/>
            <person name="Ma J."/>
        </authorList>
    </citation>
    <scope>NUCLEOTIDE SEQUENCE [LARGE SCALE GENOMIC DNA]</scope>
    <source>
        <strain evidence="2">KCTC 52344</strain>
    </source>
</reference>
<dbReference type="InterPro" id="IPR007838">
    <property type="entry name" value="Cell_div_ZapA-like"/>
</dbReference>
<sequence length="96" mass="11324">MANSEKIEIHLKVQQKVVSLKVQPEFEPYFRKAASFVNQRLTLYMTQNNDLDLKELLIIVAIEGLVDSQKFEDKYLMLQQDLNKRLEDLNNRLTLN</sequence>
<evidence type="ECO:0000313" key="1">
    <source>
        <dbReference type="EMBL" id="MFD2522725.1"/>
    </source>
</evidence>
<dbReference type="Proteomes" id="UP001597510">
    <property type="component" value="Unassembled WGS sequence"/>
</dbReference>
<evidence type="ECO:0000313" key="2">
    <source>
        <dbReference type="Proteomes" id="UP001597510"/>
    </source>
</evidence>
<proteinExistence type="predicted"/>
<dbReference type="GO" id="GO:0051301">
    <property type="term" value="P:cell division"/>
    <property type="evidence" value="ECO:0007669"/>
    <property type="project" value="UniProtKB-KW"/>
</dbReference>
<dbReference type="InterPro" id="IPR036192">
    <property type="entry name" value="Cell_div_ZapA-like_sf"/>
</dbReference>
<protein>
    <submittedName>
        <fullName evidence="1">Cell division protein ZapA</fullName>
    </submittedName>
</protein>
<gene>
    <name evidence="1" type="ORF">ACFSR2_17635</name>
</gene>
<keyword evidence="1" id="KW-0132">Cell division</keyword>
<dbReference type="EMBL" id="JBHULC010000021">
    <property type="protein sequence ID" value="MFD2522725.1"/>
    <property type="molecule type" value="Genomic_DNA"/>
</dbReference>
<comment type="caution">
    <text evidence="1">The sequence shown here is derived from an EMBL/GenBank/DDBJ whole genome shotgun (WGS) entry which is preliminary data.</text>
</comment>
<dbReference type="SUPFAM" id="SSF102829">
    <property type="entry name" value="Cell division protein ZapA-like"/>
    <property type="match status" value="1"/>
</dbReference>
<name>A0ABW5JDX7_9BACT</name>
<organism evidence="1 2">
    <name type="scientific">Emticicia soli</name>
    <dbReference type="NCBI Taxonomy" id="2027878"/>
    <lineage>
        <taxon>Bacteria</taxon>
        <taxon>Pseudomonadati</taxon>
        <taxon>Bacteroidota</taxon>
        <taxon>Cytophagia</taxon>
        <taxon>Cytophagales</taxon>
        <taxon>Leadbetterellaceae</taxon>
        <taxon>Emticicia</taxon>
    </lineage>
</organism>
<keyword evidence="1" id="KW-0131">Cell cycle</keyword>
<dbReference type="Pfam" id="PF05164">
    <property type="entry name" value="ZapA"/>
    <property type="match status" value="1"/>
</dbReference>